<dbReference type="SMART" id="SM01388">
    <property type="entry name" value="Mob1_phocein"/>
    <property type="match status" value="1"/>
</dbReference>
<proteinExistence type="predicted"/>
<dbReference type="VEuPathDB" id="TrichDB:TRFO_32976"/>
<dbReference type="Proteomes" id="UP000179807">
    <property type="component" value="Unassembled WGS sequence"/>
</dbReference>
<dbReference type="InterPro" id="IPR005301">
    <property type="entry name" value="MOB_kinase_act_fam"/>
</dbReference>
<keyword evidence="2" id="KW-1185">Reference proteome</keyword>
<dbReference type="AlphaFoldDB" id="A0A1J4JPP7"/>
<accession>A0A1J4JPP7</accession>
<dbReference type="PANTHER" id="PTHR22599">
    <property type="entry name" value="MPS ONE BINDER KINASE ACTIVATOR-LIKE MOB"/>
    <property type="match status" value="1"/>
</dbReference>
<dbReference type="EMBL" id="MLAK01000958">
    <property type="protein sequence ID" value="OHT00384.1"/>
    <property type="molecule type" value="Genomic_DNA"/>
</dbReference>
<dbReference type="SUPFAM" id="SSF101152">
    <property type="entry name" value="Mob1/phocein"/>
    <property type="match status" value="1"/>
</dbReference>
<evidence type="ECO:0000313" key="2">
    <source>
        <dbReference type="Proteomes" id="UP000179807"/>
    </source>
</evidence>
<dbReference type="RefSeq" id="XP_068353520.1">
    <property type="nucleotide sequence ID" value="XM_068508801.1"/>
</dbReference>
<evidence type="ECO:0000313" key="1">
    <source>
        <dbReference type="EMBL" id="OHT00384.1"/>
    </source>
</evidence>
<comment type="caution">
    <text evidence="1">The sequence shown here is derived from an EMBL/GenBank/DDBJ whole genome shotgun (WGS) entry which is preliminary data.</text>
</comment>
<gene>
    <name evidence="1" type="primary">mobC</name>
    <name evidence="1" type="ORF">TRFO_32976</name>
</gene>
<sequence>MLNKAFRQKSNGTILVHRNVSKGSRHYPLLQQKRATLNLGDFSESIKLPPETKIDDWLAANTIDFFNELLMISGNILEFCDINVCKSMTAGPKYQYLWQDSQKYPNPTNLPAKIYIHELFEWIDNLFEDETVFPEDPNVPFPKNFKDIIKRIFSRMFRVYAHIYYHHLDDVKKLDSEANFNTSFRHFYCFVNEFKLITTKELEPLKKIIQTF</sequence>
<dbReference type="InterPro" id="IPR036703">
    <property type="entry name" value="MOB_kinase_act_sf"/>
</dbReference>
<dbReference type="GO" id="GO:0016301">
    <property type="term" value="F:kinase activity"/>
    <property type="evidence" value="ECO:0007669"/>
    <property type="project" value="UniProtKB-KW"/>
</dbReference>
<name>A0A1J4JPP7_9EUKA</name>
<dbReference type="OrthoDB" id="8170117at2759"/>
<dbReference type="GeneID" id="94843505"/>
<dbReference type="Gene3D" id="1.20.140.30">
    <property type="entry name" value="MOB kinase activator"/>
    <property type="match status" value="1"/>
</dbReference>
<dbReference type="Pfam" id="PF03637">
    <property type="entry name" value="Mob1_phocein"/>
    <property type="match status" value="1"/>
</dbReference>
<reference evidence="1" key="1">
    <citation type="submission" date="2016-10" db="EMBL/GenBank/DDBJ databases">
        <authorList>
            <person name="Benchimol M."/>
            <person name="Almeida L.G."/>
            <person name="Vasconcelos A.T."/>
            <person name="Perreira-Neves A."/>
            <person name="Rosa I.A."/>
            <person name="Tasca T."/>
            <person name="Bogo M.R."/>
            <person name="de Souza W."/>
        </authorList>
    </citation>
    <scope>NUCLEOTIDE SEQUENCE [LARGE SCALE GENOMIC DNA]</scope>
    <source>
        <strain evidence="1">K</strain>
    </source>
</reference>
<organism evidence="1 2">
    <name type="scientific">Tritrichomonas foetus</name>
    <dbReference type="NCBI Taxonomy" id="1144522"/>
    <lineage>
        <taxon>Eukaryota</taxon>
        <taxon>Metamonada</taxon>
        <taxon>Parabasalia</taxon>
        <taxon>Tritrichomonadida</taxon>
        <taxon>Tritrichomonadidae</taxon>
        <taxon>Tritrichomonas</taxon>
    </lineage>
</organism>
<protein>
    <submittedName>
        <fullName evidence="1">MOB kinase activator-like 1 C</fullName>
    </submittedName>
</protein>